<keyword evidence="2" id="KW-1185">Reference proteome</keyword>
<proteinExistence type="predicted"/>
<protein>
    <recommendedName>
        <fullName evidence="3">Transmembrane transcriptional regulator (Anti-sigma factor RsiW)</fullName>
    </recommendedName>
</protein>
<evidence type="ECO:0008006" key="3">
    <source>
        <dbReference type="Google" id="ProtNLM"/>
    </source>
</evidence>
<evidence type="ECO:0000313" key="1">
    <source>
        <dbReference type="EMBL" id="GLS22894.1"/>
    </source>
</evidence>
<gene>
    <name evidence="1" type="ORF">GCM10007874_59140</name>
</gene>
<sequence length="277" mass="30133">MSTEDMGLEDATLIAFLDGTLPAKEQGLLERRLAADAGLKARLEALAAGSRPFRESYEALNAHAPTARLEAMLARSLEAVPAPVVNDNDARWSWRLPPAAIAAGLALLLVGAGIGHYAPAQWWPLGATQEADQETPDAWRTKVAQYWGLTTSQTLLEMPGDTASTERDLAVATKRLGFPLTPQQVALPAQEVKRVELFHYDNAPLVEVAYFDELNGPIAFCIFANNPGTVTQPELEQRKGFNVVYWSDAERSYMVIGHGPDEIMLKIGDILAKQVAA</sequence>
<comment type="caution">
    <text evidence="1">The sequence shown here is derived from an EMBL/GenBank/DDBJ whole genome shotgun (WGS) entry which is preliminary data.</text>
</comment>
<dbReference type="EMBL" id="BSPC01000066">
    <property type="protein sequence ID" value="GLS22894.1"/>
    <property type="molecule type" value="Genomic_DNA"/>
</dbReference>
<organism evidence="1 2">
    <name type="scientific">Labrys miyagiensis</name>
    <dbReference type="NCBI Taxonomy" id="346912"/>
    <lineage>
        <taxon>Bacteria</taxon>
        <taxon>Pseudomonadati</taxon>
        <taxon>Pseudomonadota</taxon>
        <taxon>Alphaproteobacteria</taxon>
        <taxon>Hyphomicrobiales</taxon>
        <taxon>Xanthobacteraceae</taxon>
        <taxon>Labrys</taxon>
    </lineage>
</organism>
<evidence type="ECO:0000313" key="2">
    <source>
        <dbReference type="Proteomes" id="UP001156882"/>
    </source>
</evidence>
<name>A0ABQ6CT32_9HYPH</name>
<accession>A0ABQ6CT32</accession>
<dbReference type="RefSeq" id="WP_284315843.1">
    <property type="nucleotide sequence ID" value="NZ_BSPC01000066.1"/>
</dbReference>
<dbReference type="Proteomes" id="UP001156882">
    <property type="component" value="Unassembled WGS sequence"/>
</dbReference>
<reference evidence="2" key="1">
    <citation type="journal article" date="2019" name="Int. J. Syst. Evol. Microbiol.">
        <title>The Global Catalogue of Microorganisms (GCM) 10K type strain sequencing project: providing services to taxonomists for standard genome sequencing and annotation.</title>
        <authorList>
            <consortium name="The Broad Institute Genomics Platform"/>
            <consortium name="The Broad Institute Genome Sequencing Center for Infectious Disease"/>
            <person name="Wu L."/>
            <person name="Ma J."/>
        </authorList>
    </citation>
    <scope>NUCLEOTIDE SEQUENCE [LARGE SCALE GENOMIC DNA]</scope>
    <source>
        <strain evidence="2">NBRC 101365</strain>
    </source>
</reference>